<accession>A0ABN6PKX8</accession>
<name>A0ABN6PKX8_9BURK</name>
<evidence type="ECO:0000256" key="7">
    <source>
        <dbReference type="SAM" id="MobiDB-lite"/>
    </source>
</evidence>
<keyword evidence="6" id="KW-0560">Oxidoreductase</keyword>
<organism evidence="8 9">
    <name type="scientific">Sphaerotilus microaerophilus</name>
    <dbReference type="NCBI Taxonomy" id="2914710"/>
    <lineage>
        <taxon>Bacteria</taxon>
        <taxon>Pseudomonadati</taxon>
        <taxon>Pseudomonadota</taxon>
        <taxon>Betaproteobacteria</taxon>
        <taxon>Burkholderiales</taxon>
        <taxon>Sphaerotilaceae</taxon>
        <taxon>Sphaerotilus</taxon>
    </lineage>
</organism>
<gene>
    <name evidence="8" type="primary">hupV</name>
    <name evidence="8" type="ORF">CATMQ487_16330</name>
</gene>
<dbReference type="EMBL" id="AP025730">
    <property type="protein sequence ID" value="BDI04663.1"/>
    <property type="molecule type" value="Genomic_DNA"/>
</dbReference>
<evidence type="ECO:0000313" key="8">
    <source>
        <dbReference type="EMBL" id="BDI04663.1"/>
    </source>
</evidence>
<proteinExistence type="inferred from homology"/>
<dbReference type="RefSeq" id="WP_251972768.1">
    <property type="nucleotide sequence ID" value="NZ_AP025730.1"/>
</dbReference>
<keyword evidence="9" id="KW-1185">Reference proteome</keyword>
<dbReference type="InterPro" id="IPR018194">
    <property type="entry name" value="Ni-dep_hyd_lsu_Ni_BS"/>
</dbReference>
<feature type="region of interest" description="Disordered" evidence="7">
    <location>
        <begin position="307"/>
        <end position="328"/>
    </location>
</feature>
<dbReference type="InterPro" id="IPR029014">
    <property type="entry name" value="NiFe-Hase_large"/>
</dbReference>
<dbReference type="PROSITE" id="PS00507">
    <property type="entry name" value="NI_HGENASE_L_1"/>
    <property type="match status" value="1"/>
</dbReference>
<evidence type="ECO:0000256" key="1">
    <source>
        <dbReference type="ARBA" id="ARBA00001967"/>
    </source>
</evidence>
<evidence type="ECO:0000256" key="3">
    <source>
        <dbReference type="ARBA" id="ARBA00009292"/>
    </source>
</evidence>
<evidence type="ECO:0000313" key="9">
    <source>
        <dbReference type="Proteomes" id="UP001057498"/>
    </source>
</evidence>
<dbReference type="PANTHER" id="PTHR42958">
    <property type="entry name" value="HYDROGENASE-2 LARGE CHAIN"/>
    <property type="match status" value="1"/>
</dbReference>
<reference evidence="8" key="1">
    <citation type="submission" date="2022-04" db="EMBL/GenBank/DDBJ databases">
        <title>Whole genome sequence of Sphaerotilus sp. FB-5.</title>
        <authorList>
            <person name="Takeda M."/>
            <person name="Narihara S."/>
            <person name="Akimoto M."/>
            <person name="Akimoto R."/>
            <person name="Nishiyashiki S."/>
            <person name="Murakami T."/>
        </authorList>
    </citation>
    <scope>NUCLEOTIDE SEQUENCE</scope>
    <source>
        <strain evidence="8">FB-5</strain>
    </source>
</reference>
<evidence type="ECO:0000256" key="2">
    <source>
        <dbReference type="ARBA" id="ARBA00004196"/>
    </source>
</evidence>
<comment type="cofactor">
    <cofactor evidence="1">
        <name>Ni(2+)</name>
        <dbReference type="ChEBI" id="CHEBI:49786"/>
    </cofactor>
</comment>
<comment type="similarity">
    <text evidence="3">Belongs to the [NiFe]/[NiFeSe] hydrogenase large subunit family.</text>
</comment>
<keyword evidence="4" id="KW-0533">Nickel</keyword>
<evidence type="ECO:0000256" key="4">
    <source>
        <dbReference type="ARBA" id="ARBA00022596"/>
    </source>
</evidence>
<keyword evidence="5" id="KW-0479">Metal-binding</keyword>
<dbReference type="InterPro" id="IPR001501">
    <property type="entry name" value="Ni-dep_hyd_lsu"/>
</dbReference>
<dbReference type="Gene3D" id="1.10.645.10">
    <property type="entry name" value="Cytochrome-c3 Hydrogenase, chain B"/>
    <property type="match status" value="1"/>
</dbReference>
<dbReference type="PANTHER" id="PTHR42958:SF4">
    <property type="entry name" value="HYDROGENASE EXPRESSION_FORMATION PROTEIN HUPK"/>
    <property type="match status" value="1"/>
</dbReference>
<dbReference type="Proteomes" id="UP001057498">
    <property type="component" value="Chromosome"/>
</dbReference>
<dbReference type="SUPFAM" id="SSF56762">
    <property type="entry name" value="HydB/Nqo4-like"/>
    <property type="match status" value="1"/>
</dbReference>
<dbReference type="InterPro" id="IPR050867">
    <property type="entry name" value="NiFe/NiFeSe_hydrgnase_LSU"/>
</dbReference>
<dbReference type="Pfam" id="PF00374">
    <property type="entry name" value="NiFeSe_Hases"/>
    <property type="match status" value="2"/>
</dbReference>
<evidence type="ECO:0000256" key="5">
    <source>
        <dbReference type="ARBA" id="ARBA00022723"/>
    </source>
</evidence>
<sequence length="499" mass="53316">MTRLIVGPFNRVEGDLEVQLEVADGQVRSAQVNAPMYRGFEAMLRGRDPHDALVIVPRLCGICSVSQSVAAARALADLAGIEPAPNGRLATELMLACENLADHLTHFYLFFMPDFTRPVYADRPWHGEALRRFAALSASGQGEHARRATAARQRWFTLMGTLGGKWPHTLSIEPGGSARAIERAERLRLLAQLREFRAFLETGVFGVPLEVAAGWHSEAALDAALPARAPIGPAMSDLQLFLAIAADLGLDQLGAGPALYLSHGAHADGAGTPRLPAGVWDATAGTLRAFDPAEVSEDLQHAWLADPATASGNAPPRHPAQGVTEPAPDKPGAYTWNKAPRLAGQVVQTGALARQLVAGQPLLRAAVARSGGTVYTRVLARLFELAQVLPWMEDSLAQLRDGAPWCHPLSLPREGRGCGLVEAARGALGHWVEVQQGRIANYQIVAPTSWNFSPRDAQGRPGALEAALVGAPVRPGETTPVAVQHIVRSFDPCMVCTVH</sequence>
<protein>
    <submittedName>
        <fullName evidence="8">Hydrogenase large subunit</fullName>
    </submittedName>
</protein>
<evidence type="ECO:0000256" key="6">
    <source>
        <dbReference type="ARBA" id="ARBA00023002"/>
    </source>
</evidence>
<comment type="subcellular location">
    <subcellularLocation>
        <location evidence="2">Cell envelope</location>
    </subcellularLocation>
</comment>